<dbReference type="EMBL" id="BAAAQM010000057">
    <property type="protein sequence ID" value="GAA1996453.1"/>
    <property type="molecule type" value="Genomic_DNA"/>
</dbReference>
<evidence type="ECO:0000256" key="1">
    <source>
        <dbReference type="SAM" id="MobiDB-lite"/>
    </source>
</evidence>
<keyword evidence="3" id="KW-1185">Reference proteome</keyword>
<evidence type="ECO:0000313" key="3">
    <source>
        <dbReference type="Proteomes" id="UP001499854"/>
    </source>
</evidence>
<reference evidence="2 3" key="1">
    <citation type="journal article" date="2019" name="Int. J. Syst. Evol. Microbiol.">
        <title>The Global Catalogue of Microorganisms (GCM) 10K type strain sequencing project: providing services to taxonomists for standard genome sequencing and annotation.</title>
        <authorList>
            <consortium name="The Broad Institute Genomics Platform"/>
            <consortium name="The Broad Institute Genome Sequencing Center for Infectious Disease"/>
            <person name="Wu L."/>
            <person name="Ma J."/>
        </authorList>
    </citation>
    <scope>NUCLEOTIDE SEQUENCE [LARGE SCALE GENOMIC DNA]</scope>
    <source>
        <strain evidence="2 3">JCM 16013</strain>
    </source>
</reference>
<accession>A0ABN2T1G5</accession>
<feature type="region of interest" description="Disordered" evidence="1">
    <location>
        <begin position="1"/>
        <end position="41"/>
    </location>
</feature>
<evidence type="ECO:0008006" key="4">
    <source>
        <dbReference type="Google" id="ProtNLM"/>
    </source>
</evidence>
<dbReference type="Proteomes" id="UP001499854">
    <property type="component" value="Unassembled WGS sequence"/>
</dbReference>
<feature type="compositionally biased region" description="Pro residues" evidence="1">
    <location>
        <begin position="32"/>
        <end position="41"/>
    </location>
</feature>
<organism evidence="2 3">
    <name type="scientific">Catenulispora subtropica</name>
    <dbReference type="NCBI Taxonomy" id="450798"/>
    <lineage>
        <taxon>Bacteria</taxon>
        <taxon>Bacillati</taxon>
        <taxon>Actinomycetota</taxon>
        <taxon>Actinomycetes</taxon>
        <taxon>Catenulisporales</taxon>
        <taxon>Catenulisporaceae</taxon>
        <taxon>Catenulispora</taxon>
    </lineage>
</organism>
<gene>
    <name evidence="2" type="ORF">GCM10009838_71920</name>
</gene>
<name>A0ABN2T1G5_9ACTN</name>
<evidence type="ECO:0000313" key="2">
    <source>
        <dbReference type="EMBL" id="GAA1996453.1"/>
    </source>
</evidence>
<feature type="compositionally biased region" description="Polar residues" evidence="1">
    <location>
        <begin position="1"/>
        <end position="12"/>
    </location>
</feature>
<dbReference type="RefSeq" id="WP_344661642.1">
    <property type="nucleotide sequence ID" value="NZ_BAAAQM010000057.1"/>
</dbReference>
<proteinExistence type="predicted"/>
<comment type="caution">
    <text evidence="2">The sequence shown here is derived from an EMBL/GenBank/DDBJ whole genome shotgun (WGS) entry which is preliminary data.</text>
</comment>
<protein>
    <recommendedName>
        <fullName evidence="4">Sel1 repeat family protein</fullName>
    </recommendedName>
</protein>
<sequence>MSPDTAPTSESPTPRHAGRNHDAHAAIARSLHPPPREPPPVPLRLRAEAEAFFAGAMYAYADGDLAGARLSLLTVVGIGAPETAPGAMVFLGVIACRHREFAQAYMWFARASAGPDEHWALVADEELKRMA</sequence>